<dbReference type="AlphaFoldDB" id="A0A1Z5J4C0"/>
<dbReference type="InterPro" id="IPR017501">
    <property type="entry name" value="Phage_infect_YhgE_C"/>
</dbReference>
<evidence type="ECO:0000256" key="1">
    <source>
        <dbReference type="ARBA" id="ARBA00004141"/>
    </source>
</evidence>
<evidence type="ECO:0000256" key="5">
    <source>
        <dbReference type="SAM" id="MobiDB-lite"/>
    </source>
</evidence>
<feature type="transmembrane region" description="Helical" evidence="6">
    <location>
        <begin position="685"/>
        <end position="705"/>
    </location>
</feature>
<proteinExistence type="predicted"/>
<organism evidence="9 10">
    <name type="scientific">Secundilactobacillus silagincola</name>
    <dbReference type="NCBI Taxonomy" id="1714681"/>
    <lineage>
        <taxon>Bacteria</taxon>
        <taxon>Bacillati</taxon>
        <taxon>Bacillota</taxon>
        <taxon>Bacilli</taxon>
        <taxon>Lactobacillales</taxon>
        <taxon>Lactobacillaceae</taxon>
        <taxon>Secundilactobacillus</taxon>
    </lineage>
</organism>
<protein>
    <submittedName>
        <fullName evidence="9">Membrane protein</fullName>
    </submittedName>
</protein>
<evidence type="ECO:0000259" key="8">
    <source>
        <dbReference type="Pfam" id="PF12698"/>
    </source>
</evidence>
<keyword evidence="3 6" id="KW-1133">Transmembrane helix</keyword>
<evidence type="ECO:0000256" key="4">
    <source>
        <dbReference type="ARBA" id="ARBA00023136"/>
    </source>
</evidence>
<feature type="compositionally biased region" description="Polar residues" evidence="5">
    <location>
        <begin position="392"/>
        <end position="405"/>
    </location>
</feature>
<evidence type="ECO:0000256" key="3">
    <source>
        <dbReference type="ARBA" id="ARBA00022989"/>
    </source>
</evidence>
<gene>
    <name evidence="9" type="ORF">IWT5_01726</name>
</gene>
<feature type="region of interest" description="Disordered" evidence="5">
    <location>
        <begin position="389"/>
        <end position="412"/>
    </location>
</feature>
<name>A0A1Z5J4C0_9LACO</name>
<dbReference type="GO" id="GO:0016020">
    <property type="term" value="C:membrane"/>
    <property type="evidence" value="ECO:0007669"/>
    <property type="project" value="UniProtKB-SubCell"/>
</dbReference>
<feature type="domain" description="ABC-2 type transporter transmembrane" evidence="7">
    <location>
        <begin position="712"/>
        <end position="831"/>
    </location>
</feature>
<dbReference type="InterPro" id="IPR013525">
    <property type="entry name" value="ABC2_TM"/>
</dbReference>
<feature type="transmembrane region" description="Helical" evidence="6">
    <location>
        <begin position="14"/>
        <end position="34"/>
    </location>
</feature>
<sequence>MIKAEWQYIKQHKFMMIVLIVVALIPTIYSVTFLRSMWNPYGEMSRLPVAVVNQDHSVNYQGKQLAVGKSLTKNLKKSDALDFKVLSSEQQAQQGLRHGKYYMVITVPKSFSKNATTLMASHPKRMQLDYTTSAGHNYTASKMTTSAAGQIKDQVDHEVTATYAKTLFSSVKKLDGGLKTAGTANGKMASGGQQLKNGNATVTKNLNKVASSSLTLADGSKKVTNGLEQYVNGVEKAQTGNQKVTAGLTKFESAGQKLQAASNRLTSGATDLNGGVDKYVAVAGQIRNGSHQLNDGVQKLNSSVSGMGSSTAQLNSGMTAMTNGLGQLSTSSQKLSAATKQLSDGSSANTAVMQSQLNSLSKEVAGLNSNSQAGQSLNRSLADLQRAVDGLNNGNSSDSELSSKVSAAADQQKLTPAQKSAMLATVKNSDHQKMDTAAITSAMNAVNSAVSELTRSMPSSSTTAALSTDLTKLKAQQTAENSALTQIATGSASLTTNLESVSKSAGKLNAGTAELAKQTPALVNGVDQVANGSASLATNTTKFAQSGQSLQNGAGTLSSGMSQFNSQMPTVVSSTKQLTAGSAAVGNGLGTLAHSGQTLANGSAKITNGNQQLASGTKQLVTGSKKLGSGINQVTGGAQKLSTTLGNAAKKADVNPNNETYQQVSQPVKAAHTELDKVPNNGTSMAPYMIAVSLFVGAIALNLMYNMYLPKAYPKSGFDWMLSKMSIWGPFTFLESILDFTLLCAMDGLRPLHMLSTFGVIWLWALVAMALVTLLNLVFAQIGSFLGMVLLVVQLSGSGGTYPIQLSSHFFEDIHDWLPMTYAVEGLRKTLMMYHNSAWLQAGVLFSILVGLLILMWLFYSRRYVQVSKIDFADQQQVAATQNSLTRRLARATN</sequence>
<dbReference type="GO" id="GO:0140359">
    <property type="term" value="F:ABC-type transporter activity"/>
    <property type="evidence" value="ECO:0007669"/>
    <property type="project" value="InterPro"/>
</dbReference>
<dbReference type="NCBIfam" id="TIGR03057">
    <property type="entry name" value="xxxLxxG_by_4"/>
    <property type="match status" value="2"/>
</dbReference>
<dbReference type="InterPro" id="IPR051328">
    <property type="entry name" value="T7SS_ABC-Transporter"/>
</dbReference>
<evidence type="ECO:0000256" key="2">
    <source>
        <dbReference type="ARBA" id="ARBA00022692"/>
    </source>
</evidence>
<dbReference type="Gene3D" id="3.40.1710.10">
    <property type="entry name" value="abc type-2 transporter like domain"/>
    <property type="match status" value="1"/>
</dbReference>
<accession>A0A1Z5J4C0</accession>
<evidence type="ECO:0000313" key="9">
    <source>
        <dbReference type="EMBL" id="GAX08571.1"/>
    </source>
</evidence>
<dbReference type="PANTHER" id="PTHR43077:SF5">
    <property type="entry name" value="PHAGE INFECTION PROTEIN"/>
    <property type="match status" value="1"/>
</dbReference>
<comment type="subcellular location">
    <subcellularLocation>
        <location evidence="1">Membrane</location>
        <topology evidence="1">Multi-pass membrane protein</topology>
    </subcellularLocation>
</comment>
<dbReference type="Pfam" id="PF12698">
    <property type="entry name" value="ABC2_membrane_3"/>
    <property type="match status" value="1"/>
</dbReference>
<dbReference type="RefSeq" id="WP_180245709.1">
    <property type="nucleotide sequence ID" value="NZ_BCMJ01000006.1"/>
</dbReference>
<dbReference type="Pfam" id="PF01061">
    <property type="entry name" value="ABC2_membrane"/>
    <property type="match status" value="1"/>
</dbReference>
<dbReference type="NCBIfam" id="TIGR03062">
    <property type="entry name" value="pip_yhgE_Cterm"/>
    <property type="match status" value="1"/>
</dbReference>
<evidence type="ECO:0000256" key="6">
    <source>
        <dbReference type="SAM" id="Phobius"/>
    </source>
</evidence>
<keyword evidence="2 6" id="KW-0812">Transmembrane</keyword>
<dbReference type="Proteomes" id="UP000223370">
    <property type="component" value="Unassembled WGS sequence"/>
</dbReference>
<feature type="transmembrane region" description="Helical" evidence="6">
    <location>
        <begin position="761"/>
        <end position="793"/>
    </location>
</feature>
<feature type="transmembrane region" description="Helical" evidence="6">
    <location>
        <begin position="725"/>
        <end position="749"/>
    </location>
</feature>
<keyword evidence="4 6" id="KW-0472">Membrane</keyword>
<keyword evidence="10" id="KW-1185">Reference proteome</keyword>
<reference evidence="9 10" key="1">
    <citation type="submission" date="2015-11" db="EMBL/GenBank/DDBJ databases">
        <title>Draft genome sequences of new species of the genus Lactobacillus isolated from orchardgrass silage.</title>
        <authorList>
            <person name="Tohno M."/>
            <person name="Tanizawa Y."/>
            <person name="Arita M."/>
        </authorList>
    </citation>
    <scope>NUCLEOTIDE SEQUENCE [LARGE SCALE GENOMIC DNA]</scope>
    <source>
        <strain evidence="9 10">IWT5</strain>
    </source>
</reference>
<feature type="transmembrane region" description="Helical" evidence="6">
    <location>
        <begin position="838"/>
        <end position="860"/>
    </location>
</feature>
<evidence type="ECO:0000313" key="10">
    <source>
        <dbReference type="Proteomes" id="UP000223370"/>
    </source>
</evidence>
<dbReference type="EMBL" id="BCMJ01000006">
    <property type="protein sequence ID" value="GAX08571.1"/>
    <property type="molecule type" value="Genomic_DNA"/>
</dbReference>
<dbReference type="InterPro" id="IPR023908">
    <property type="entry name" value="xxxLxxG_rpt"/>
</dbReference>
<dbReference type="PANTHER" id="PTHR43077">
    <property type="entry name" value="TRANSPORT PERMEASE YVFS-RELATED"/>
    <property type="match status" value="1"/>
</dbReference>
<evidence type="ECO:0000259" key="7">
    <source>
        <dbReference type="Pfam" id="PF01061"/>
    </source>
</evidence>
<dbReference type="NCBIfam" id="TIGR03061">
    <property type="entry name" value="pip_yhgE_Nterm"/>
    <property type="match status" value="1"/>
</dbReference>
<comment type="caution">
    <text evidence="9">The sequence shown here is derived from an EMBL/GenBank/DDBJ whole genome shotgun (WGS) entry which is preliminary data.</text>
</comment>
<feature type="domain" description="ABC-2 type transporter transmembrane" evidence="8">
    <location>
        <begin position="14"/>
        <end position="202"/>
    </location>
</feature>
<dbReference type="InterPro" id="IPR017500">
    <property type="entry name" value="Phage_infect_YhgE_N"/>
</dbReference>